<gene>
    <name evidence="2" type="ORF">H9L09_09170</name>
</gene>
<evidence type="ECO:0000313" key="2">
    <source>
        <dbReference type="EMBL" id="QNN54459.1"/>
    </source>
</evidence>
<organism evidence="2 3">
    <name type="scientific">Nocardioides mesophilus</name>
    <dbReference type="NCBI Taxonomy" id="433659"/>
    <lineage>
        <taxon>Bacteria</taxon>
        <taxon>Bacillati</taxon>
        <taxon>Actinomycetota</taxon>
        <taxon>Actinomycetes</taxon>
        <taxon>Propionibacteriales</taxon>
        <taxon>Nocardioidaceae</taxon>
        <taxon>Nocardioides</taxon>
    </lineage>
</organism>
<sequence>MPKSKKSGTTVADRASELASDLAERIAPSVEMAREKTAPLIAEAREKAGPVIADARDKATPVVQDARTRFTTEVLPALTAAVAAANEATEDVREETAKRGKAAVAALRGEVEAPKQTHRLRNLLVVLGLGGVVAFVAKKMSSRPATTTWQSPTPPTPPSATNTGTHRAEDSTVAAGEGEQGNDTGGASPDVVAADAATEPHTATTPDNPAETIDIKRD</sequence>
<evidence type="ECO:0000256" key="1">
    <source>
        <dbReference type="SAM" id="MobiDB-lite"/>
    </source>
</evidence>
<reference evidence="2 3" key="1">
    <citation type="submission" date="2020-08" db="EMBL/GenBank/DDBJ databases">
        <title>Genome sequence of Nocardioides mesophilus KACC 16243T.</title>
        <authorList>
            <person name="Hyun D.-W."/>
            <person name="Bae J.-W."/>
        </authorList>
    </citation>
    <scope>NUCLEOTIDE SEQUENCE [LARGE SCALE GENOMIC DNA]</scope>
    <source>
        <strain evidence="2 3">KACC 16243</strain>
    </source>
</reference>
<dbReference type="SUPFAM" id="SSF58113">
    <property type="entry name" value="Apolipoprotein A-I"/>
    <property type="match status" value="1"/>
</dbReference>
<protein>
    <submittedName>
        <fullName evidence="2">Uncharacterized protein</fullName>
    </submittedName>
</protein>
<dbReference type="AlphaFoldDB" id="A0A7G9RFT4"/>
<feature type="region of interest" description="Disordered" evidence="1">
    <location>
        <begin position="142"/>
        <end position="218"/>
    </location>
</feature>
<evidence type="ECO:0000313" key="3">
    <source>
        <dbReference type="Proteomes" id="UP000515947"/>
    </source>
</evidence>
<dbReference type="KEGG" id="nmes:H9L09_09170"/>
<keyword evidence="3" id="KW-1185">Reference proteome</keyword>
<accession>A0A7G9RFT4</accession>
<dbReference type="RefSeq" id="WP_187580299.1">
    <property type="nucleotide sequence ID" value="NZ_CP060713.1"/>
</dbReference>
<dbReference type="Proteomes" id="UP000515947">
    <property type="component" value="Chromosome"/>
</dbReference>
<dbReference type="Gene3D" id="1.20.120.20">
    <property type="entry name" value="Apolipoprotein"/>
    <property type="match status" value="1"/>
</dbReference>
<dbReference type="EMBL" id="CP060713">
    <property type="protein sequence ID" value="QNN54459.1"/>
    <property type="molecule type" value="Genomic_DNA"/>
</dbReference>
<name>A0A7G9RFT4_9ACTN</name>
<proteinExistence type="predicted"/>